<evidence type="ECO:0000259" key="1">
    <source>
        <dbReference type="Pfam" id="PF01726"/>
    </source>
</evidence>
<sequence length="110" mass="12711">MKLTKKQKMMLDFIDGFIKGNGYSPTLREIMRALGYKSVSTVAKHVDNLVSAGLLDKRDGEVRSLAVCSAEKEVWWNNLTREIKKREEKDDEKSRKEVEILKKALEIVRQ</sequence>
<feature type="domain" description="LexA repressor DNA-binding" evidence="1">
    <location>
        <begin position="2"/>
        <end position="63"/>
    </location>
</feature>
<dbReference type="RefSeq" id="WP_039327871.1">
    <property type="nucleotide sequence ID" value="NZ_CP007496.1"/>
</dbReference>
<dbReference type="Gene3D" id="1.10.10.10">
    <property type="entry name" value="Winged helix-like DNA-binding domain superfamily/Winged helix DNA-binding domain"/>
    <property type="match status" value="1"/>
</dbReference>
<dbReference type="GO" id="GO:0004252">
    <property type="term" value="F:serine-type endopeptidase activity"/>
    <property type="evidence" value="ECO:0007669"/>
    <property type="project" value="InterPro"/>
</dbReference>
<reference evidence="2 3" key="1">
    <citation type="journal article" date="2015" name="Proc. Natl. Acad. Sci. U.S.A.">
        <title>Cultivation of a human-associated TM7 phylotype reveals a reduced genome and epibiotic parasitic lifestyle.</title>
        <authorList>
            <person name="He X."/>
            <person name="McLean J.S."/>
            <person name="Edlund A."/>
            <person name="Yooseph S."/>
            <person name="Hall A.P."/>
            <person name="Liu S.Y."/>
            <person name="Dorrestein P.C."/>
            <person name="Esquenazi E."/>
            <person name="Hunter R.C."/>
            <person name="Cheng G."/>
            <person name="Nelson K.E."/>
            <person name="Lux R."/>
            <person name="Shi W."/>
        </authorList>
    </citation>
    <scope>NUCLEOTIDE SEQUENCE [LARGE SCALE GENOMIC DNA]</scope>
    <source>
        <strain evidence="2 3">TM7x</strain>
    </source>
</reference>
<protein>
    <recommendedName>
        <fullName evidence="1">LexA repressor DNA-binding domain-containing protein</fullName>
    </recommendedName>
</protein>
<dbReference type="InterPro" id="IPR036390">
    <property type="entry name" value="WH_DNA-bd_sf"/>
</dbReference>
<keyword evidence="3" id="KW-1185">Reference proteome</keyword>
<proteinExistence type="predicted"/>
<accession>A0A6S4GRQ9</accession>
<dbReference type="AlphaFoldDB" id="A0A6S4GRQ9"/>
<gene>
    <name evidence="2" type="ORF">TM7x_03630</name>
</gene>
<dbReference type="Pfam" id="PF01726">
    <property type="entry name" value="LexA_DNA_bind"/>
    <property type="match status" value="1"/>
</dbReference>
<dbReference type="SUPFAM" id="SSF46785">
    <property type="entry name" value="Winged helix' DNA-binding domain"/>
    <property type="match status" value="1"/>
</dbReference>
<organism evidence="2 3">
    <name type="scientific">Candidatus Nanosynbacter lyticus</name>
    <dbReference type="NCBI Taxonomy" id="2093824"/>
    <lineage>
        <taxon>Bacteria</taxon>
        <taxon>Candidatus Saccharimonadota</taxon>
        <taxon>Candidatus Saccharimonadia</taxon>
        <taxon>Candidatus Nanosynbacterales</taxon>
        <taxon>Candidatus Nanosynbacteraceae</taxon>
        <taxon>Candidatus Nanosynbacter</taxon>
    </lineage>
</organism>
<evidence type="ECO:0000313" key="3">
    <source>
        <dbReference type="Proteomes" id="UP000030902"/>
    </source>
</evidence>
<dbReference type="InterPro" id="IPR006199">
    <property type="entry name" value="LexA_DNA-bd_dom"/>
</dbReference>
<evidence type="ECO:0000313" key="2">
    <source>
        <dbReference type="EMBL" id="AJA06945.1"/>
    </source>
</evidence>
<dbReference type="EMBL" id="CP007496">
    <property type="protein sequence ID" value="AJA06945.1"/>
    <property type="molecule type" value="Genomic_DNA"/>
</dbReference>
<name>A0A6S4GRQ9_9BACT</name>
<dbReference type="InterPro" id="IPR036388">
    <property type="entry name" value="WH-like_DNA-bd_sf"/>
</dbReference>
<dbReference type="GO" id="GO:0006508">
    <property type="term" value="P:proteolysis"/>
    <property type="evidence" value="ECO:0007669"/>
    <property type="project" value="InterPro"/>
</dbReference>
<dbReference type="KEGG" id="sox:TM7x_03630"/>
<dbReference type="Proteomes" id="UP000030902">
    <property type="component" value="Chromosome"/>
</dbReference>